<dbReference type="SMART" id="SM00238">
    <property type="entry name" value="BIR"/>
    <property type="match status" value="1"/>
</dbReference>
<feature type="region of interest" description="Disordered" evidence="1">
    <location>
        <begin position="425"/>
        <end position="493"/>
    </location>
</feature>
<dbReference type="Gene3D" id="1.10.1170.10">
    <property type="entry name" value="Inhibitor Of Apoptosis Protein (2mihbC-IAP-1), Chain A"/>
    <property type="match status" value="1"/>
</dbReference>
<feature type="compositionally biased region" description="Polar residues" evidence="1">
    <location>
        <begin position="525"/>
        <end position="537"/>
    </location>
</feature>
<sequence length="650" mass="74581">MDTRKANCNPLLFFYFVMHSLGLVEALKSYLTQQKQTNFPGEDLEKERHNFVNTMPYMKTEESGTSGKRTRLQKMNNHDDNDKFSYCLQTKKINKLKMEISGKTASTPIRNPGCTSNKSDSSINFKDNGLKKIDLNQDENIETNISLSKTVTLLDEPQDQEYPLEDKNSIYANVEYIGKDVKDEYQNQEQENCPKEYLKNISLKPTIFQEHKVLEGGKESVGKQRSKLNCCLKEKNELLSLIWDIINWPIIQKRNAITFYDVFPLYGSTSKDETDFPNSLEHDALGHTSPIDAAVQVLGEGANCPRFQDGRHYNQPFEEERFNQSQNVALTTQIYYNIDYESFRRETFIDWPFMSILPTILARNGWVAEGGRGTARCYTCEAVRKEWGILDEPEHYHEPTCRFLLGQSGNVRYLEEFTLEQRNHDESVLSQMRNGEKASNSYEQTTTHDQEGFSRHRKKRTSSDEQDSTISATLSLNPSNQPSTRRPNNSTSDLHEAALGFSDKMQQIHPPKMNLEDSSQRRNHGNSSPNQNTNRIPCTSIHEDDIASQGACCGPLTFTSNGIENQQAKKKRTKRNKMEKRHDPVSPQGELPFEPVKVTEEISLGHTQNAIESYTQNENQRIYLLNDDIIRMIELIEVNNDSSPETDEES</sequence>
<feature type="chain" id="PRO_5044665812" evidence="2">
    <location>
        <begin position="27"/>
        <end position="650"/>
    </location>
</feature>
<dbReference type="Proteomes" id="UP000694844">
    <property type="component" value="Chromosome 6"/>
</dbReference>
<gene>
    <name evidence="4 5" type="primary">LOC111100414</name>
</gene>
<feature type="region of interest" description="Disordered" evidence="1">
    <location>
        <begin position="564"/>
        <end position="591"/>
    </location>
</feature>
<feature type="compositionally biased region" description="Polar residues" evidence="1">
    <location>
        <begin position="468"/>
        <end position="492"/>
    </location>
</feature>
<dbReference type="SUPFAM" id="SSF57924">
    <property type="entry name" value="Inhibitor of apoptosis (IAP) repeat"/>
    <property type="match status" value="1"/>
</dbReference>
<reference evidence="4 5" key="1">
    <citation type="submission" date="2025-04" db="UniProtKB">
        <authorList>
            <consortium name="RefSeq"/>
        </authorList>
    </citation>
    <scope>IDENTIFICATION</scope>
    <source>
        <tissue evidence="4 5">Whole sample</tissue>
    </source>
</reference>
<dbReference type="PROSITE" id="PS50143">
    <property type="entry name" value="BIR_REPEAT_2"/>
    <property type="match status" value="1"/>
</dbReference>
<organism evidence="3 5">
    <name type="scientific">Crassostrea virginica</name>
    <name type="common">Eastern oyster</name>
    <dbReference type="NCBI Taxonomy" id="6565"/>
    <lineage>
        <taxon>Eukaryota</taxon>
        <taxon>Metazoa</taxon>
        <taxon>Spiralia</taxon>
        <taxon>Lophotrochozoa</taxon>
        <taxon>Mollusca</taxon>
        <taxon>Bivalvia</taxon>
        <taxon>Autobranchia</taxon>
        <taxon>Pteriomorphia</taxon>
        <taxon>Ostreida</taxon>
        <taxon>Ostreoidea</taxon>
        <taxon>Ostreidae</taxon>
        <taxon>Crassostrea</taxon>
    </lineage>
</organism>
<dbReference type="AlphaFoldDB" id="A0A8B8A960"/>
<dbReference type="Pfam" id="PF00653">
    <property type="entry name" value="BIR"/>
    <property type="match status" value="1"/>
</dbReference>
<feature type="compositionally biased region" description="Polar residues" evidence="1">
    <location>
        <begin position="428"/>
        <end position="445"/>
    </location>
</feature>
<feature type="compositionally biased region" description="Basic residues" evidence="1">
    <location>
        <begin position="568"/>
        <end position="579"/>
    </location>
</feature>
<feature type="signal peptide" evidence="2">
    <location>
        <begin position="1"/>
        <end position="26"/>
    </location>
</feature>
<keyword evidence="3" id="KW-1185">Reference proteome</keyword>
<evidence type="ECO:0000256" key="2">
    <source>
        <dbReference type="SAM" id="SignalP"/>
    </source>
</evidence>
<protein>
    <submittedName>
        <fullName evidence="4 5">Uncharacterized protein LOC111100414</fullName>
    </submittedName>
</protein>
<dbReference type="RefSeq" id="XP_022287991.1">
    <property type="nucleotide sequence ID" value="XM_022432283.1"/>
</dbReference>
<keyword evidence="2" id="KW-0732">Signal</keyword>
<dbReference type="RefSeq" id="XP_022287990.1">
    <property type="nucleotide sequence ID" value="XM_022432282.1"/>
</dbReference>
<dbReference type="KEGG" id="cvn:111100414"/>
<dbReference type="InterPro" id="IPR001370">
    <property type="entry name" value="BIR_rpt"/>
</dbReference>
<accession>A0A8B8A960</accession>
<evidence type="ECO:0000313" key="4">
    <source>
        <dbReference type="RefSeq" id="XP_022287990.1"/>
    </source>
</evidence>
<evidence type="ECO:0000313" key="5">
    <source>
        <dbReference type="RefSeq" id="XP_022287991.1"/>
    </source>
</evidence>
<evidence type="ECO:0000313" key="3">
    <source>
        <dbReference type="Proteomes" id="UP000694844"/>
    </source>
</evidence>
<evidence type="ECO:0000256" key="1">
    <source>
        <dbReference type="SAM" id="MobiDB-lite"/>
    </source>
</evidence>
<proteinExistence type="predicted"/>
<name>A0A8B8A960_CRAVI</name>
<dbReference type="GeneID" id="111100414"/>
<feature type="region of interest" description="Disordered" evidence="1">
    <location>
        <begin position="513"/>
        <end position="538"/>
    </location>
</feature>